<evidence type="ECO:0000313" key="2">
    <source>
        <dbReference type="EMBL" id="AXH96231.1"/>
    </source>
</evidence>
<evidence type="ECO:0000313" key="3">
    <source>
        <dbReference type="Proteomes" id="UP000253790"/>
    </source>
</evidence>
<accession>A0A345NMH3</accession>
<proteinExistence type="inferred from homology"/>
<gene>
    <name evidence="2" type="ORF">DV701_08915</name>
</gene>
<protein>
    <submittedName>
        <fullName evidence="2">ROK family protein</fullName>
    </submittedName>
</protein>
<dbReference type="KEGG" id="orn:DV701_08915"/>
<evidence type="ECO:0000256" key="1">
    <source>
        <dbReference type="ARBA" id="ARBA00006479"/>
    </source>
</evidence>
<reference evidence="2 3" key="1">
    <citation type="submission" date="2018-07" db="EMBL/GenBank/DDBJ databases">
        <title>Complete genome sequencing of Ornithinimicrobium sp. AMA3305.</title>
        <authorList>
            <person name="Bae J.-W."/>
        </authorList>
    </citation>
    <scope>NUCLEOTIDE SEQUENCE [LARGE SCALE GENOMIC DNA]</scope>
    <source>
        <strain evidence="2 3">AMA3305</strain>
    </source>
</reference>
<keyword evidence="3" id="KW-1185">Reference proteome</keyword>
<dbReference type="RefSeq" id="WP_114927996.1">
    <property type="nucleotide sequence ID" value="NZ_CP031229.1"/>
</dbReference>
<dbReference type="Pfam" id="PF00480">
    <property type="entry name" value="ROK"/>
    <property type="match status" value="1"/>
</dbReference>
<dbReference type="Gene3D" id="3.30.420.40">
    <property type="match status" value="2"/>
</dbReference>
<sequence length="329" mass="32122">MPRTLAVDVGGSKLAAAVVELPEGGGEPVITHRRTVPTPAQDGGPAVLAAVSALAVQVLADAGPGIDAGRDAAAGEQPVTAVGVASAGTVRPGDGTITHATGTLPGWAGTPLGQHLRHRLGLPVTVLNDVHAHGVGEALHGAGRGHRTVLVVAVGTGVGGALVIDGEPVVGTHGVAGHVGHLPVPEAAGMPCTCGREGHLEGFASGHGLRAAHLARTGHDLPAREVAALAASGDDAARALLAEAGRATGRAVGGLLNVLDPDVVVVGGGLAAAPEPWPTALREGVALEAMDPVAATPVLLSGAGADAALVGAARVAQARAHDARVHRIP</sequence>
<dbReference type="PANTHER" id="PTHR18964:SF169">
    <property type="entry name" value="N-ACETYLMANNOSAMINE KINASE"/>
    <property type="match status" value="1"/>
</dbReference>
<comment type="similarity">
    <text evidence="1">Belongs to the ROK (NagC/XylR) family.</text>
</comment>
<dbReference type="InterPro" id="IPR049874">
    <property type="entry name" value="ROK_cs"/>
</dbReference>
<organism evidence="2 3">
    <name type="scientific">Ornithinimicrobium avium</name>
    <dbReference type="NCBI Taxonomy" id="2283195"/>
    <lineage>
        <taxon>Bacteria</taxon>
        <taxon>Bacillati</taxon>
        <taxon>Actinomycetota</taxon>
        <taxon>Actinomycetes</taxon>
        <taxon>Micrococcales</taxon>
        <taxon>Ornithinimicrobiaceae</taxon>
        <taxon>Ornithinimicrobium</taxon>
    </lineage>
</organism>
<name>A0A345NMH3_9MICO</name>
<dbReference type="InterPro" id="IPR043129">
    <property type="entry name" value="ATPase_NBD"/>
</dbReference>
<dbReference type="InterPro" id="IPR000600">
    <property type="entry name" value="ROK"/>
</dbReference>
<dbReference type="AlphaFoldDB" id="A0A345NMH3"/>
<dbReference type="Proteomes" id="UP000253790">
    <property type="component" value="Chromosome"/>
</dbReference>
<dbReference type="EMBL" id="CP031229">
    <property type="protein sequence ID" value="AXH96231.1"/>
    <property type="molecule type" value="Genomic_DNA"/>
</dbReference>
<dbReference type="OrthoDB" id="8772678at2"/>
<dbReference type="PANTHER" id="PTHR18964">
    <property type="entry name" value="ROK (REPRESSOR, ORF, KINASE) FAMILY"/>
    <property type="match status" value="1"/>
</dbReference>
<dbReference type="PROSITE" id="PS01125">
    <property type="entry name" value="ROK"/>
    <property type="match status" value="1"/>
</dbReference>
<dbReference type="SUPFAM" id="SSF53067">
    <property type="entry name" value="Actin-like ATPase domain"/>
    <property type="match status" value="1"/>
</dbReference>